<dbReference type="STRING" id="35703.AL524_02950"/>
<proteinExistence type="predicted"/>
<gene>
    <name evidence="1" type="ORF">C3430_23030</name>
</gene>
<dbReference type="AlphaFoldDB" id="A0A2S4RRW1"/>
<dbReference type="InterPro" id="IPR011659">
    <property type="entry name" value="WD40"/>
</dbReference>
<sequence length="408" mass="45444">MKQITFTPRNHQLTNTNTWTPDSQWLVFDVRPSGASFTGETIERVNVHSGEVEVIWRATQGAHVGVVTVHPKSEKYVFIHGPENPDDSWHYDFHHRRGVIADREGITSLDAMDITAPYTPGALRGGSHVHVFSPNGEFVSFTYNDHVLHEYDPALDLRNVGVATPYGPVTVSVQHPREYSGSRWCVLVSQTTSTPRPGSNEINRAYEEGWVGDRALAFIGDTLSVNGEKVPELFLVDLPQDEKGWKQSGDAPLAGTELTLPAPPRGVIQRRMTFTHHRAFPGVVNVPRHWVRVNPQASEIAFLMRDDHGVVQLWLLSLAGGEPRQLTHNATDIQSAFNWHPSGDWLGFVLENRIACCNARTGAIAFLTQDHGNPPSADAVVFSPDGQWVAWMEDVAGFRQLWMTKTGR</sequence>
<dbReference type="EMBL" id="PQLX01000011">
    <property type="protein sequence ID" value="POU62249.1"/>
    <property type="molecule type" value="Genomic_DNA"/>
</dbReference>
<dbReference type="InterPro" id="IPR022223">
    <property type="entry name" value="DUF3748"/>
</dbReference>
<name>A0A2S4RRW1_CITAM</name>
<organism evidence="1 2">
    <name type="scientific">Citrobacter amalonaticus</name>
    <dbReference type="NCBI Taxonomy" id="35703"/>
    <lineage>
        <taxon>Bacteria</taxon>
        <taxon>Pseudomonadati</taxon>
        <taxon>Pseudomonadota</taxon>
        <taxon>Gammaproteobacteria</taxon>
        <taxon>Enterobacterales</taxon>
        <taxon>Enterobacteriaceae</taxon>
        <taxon>Citrobacter</taxon>
    </lineage>
</organism>
<dbReference type="Pfam" id="PF12566">
    <property type="entry name" value="DUF3748"/>
    <property type="match status" value="1"/>
</dbReference>
<dbReference type="Pfam" id="PF07676">
    <property type="entry name" value="PD40"/>
    <property type="match status" value="1"/>
</dbReference>
<dbReference type="OrthoDB" id="626010at2"/>
<dbReference type="RefSeq" id="WP_103778988.1">
    <property type="nucleotide sequence ID" value="NZ_PQLX01000011.1"/>
</dbReference>
<evidence type="ECO:0000313" key="2">
    <source>
        <dbReference type="Proteomes" id="UP000237003"/>
    </source>
</evidence>
<dbReference type="Proteomes" id="UP000237003">
    <property type="component" value="Unassembled WGS sequence"/>
</dbReference>
<protein>
    <submittedName>
        <fullName evidence="1">DUF3748 domain-containing protein</fullName>
    </submittedName>
</protein>
<evidence type="ECO:0000313" key="1">
    <source>
        <dbReference type="EMBL" id="POU62249.1"/>
    </source>
</evidence>
<dbReference type="InterPro" id="IPR011042">
    <property type="entry name" value="6-blade_b-propeller_TolB-like"/>
</dbReference>
<accession>A0A2S4RRW1</accession>
<reference evidence="1 2" key="1">
    <citation type="submission" date="2018-01" db="EMBL/GenBank/DDBJ databases">
        <title>Complete genome sequences of 14 Citrobacter spp. isolated from plant in Canada.</title>
        <authorList>
            <person name="Bhandare S.G."/>
            <person name="Colavecchio A."/>
            <person name="Jeukens J."/>
            <person name="Emond-Rheault J.-G."/>
            <person name="Freschi L."/>
            <person name="Hamel J."/>
            <person name="Kukavica-Ibrulj I."/>
            <person name="Levesque R."/>
            <person name="Goodridge L."/>
        </authorList>
    </citation>
    <scope>NUCLEOTIDE SEQUENCE [LARGE SCALE GENOMIC DNA]</scope>
    <source>
        <strain evidence="1 2">S1285</strain>
    </source>
</reference>
<dbReference type="Gene3D" id="2.120.10.30">
    <property type="entry name" value="TolB, C-terminal domain"/>
    <property type="match status" value="1"/>
</dbReference>
<comment type="caution">
    <text evidence="1">The sequence shown here is derived from an EMBL/GenBank/DDBJ whole genome shotgun (WGS) entry which is preliminary data.</text>
</comment>
<dbReference type="SUPFAM" id="SSF69304">
    <property type="entry name" value="Tricorn protease N-terminal domain"/>
    <property type="match status" value="1"/>
</dbReference>